<reference evidence="1" key="2">
    <citation type="submission" date="2014-05" db="EMBL/GenBank/DDBJ databases">
        <title>The genome and life-stage specific transcriptomes of Globodera pallida elucidate key aspects of plant parasitism by a cyst nematode.</title>
        <authorList>
            <person name="Cotton J.A."/>
            <person name="Lilley C.J."/>
            <person name="Jones L.M."/>
            <person name="Kikuchi T."/>
            <person name="Reid A.J."/>
            <person name="Thorpe P."/>
            <person name="Tsai I.J."/>
            <person name="Beasley H."/>
            <person name="Blok V."/>
            <person name="Cock P.J.A."/>
            <person name="Van den Akker S.E."/>
            <person name="Holroyd N."/>
            <person name="Hunt M."/>
            <person name="Mantelin S."/>
            <person name="Naghra H."/>
            <person name="Pain A."/>
            <person name="Palomares-Rius J.E."/>
            <person name="Zarowiecki M."/>
            <person name="Berriman M."/>
            <person name="Jones J.T."/>
            <person name="Urwin P.E."/>
        </authorList>
    </citation>
    <scope>NUCLEOTIDE SEQUENCE [LARGE SCALE GENOMIC DNA]</scope>
    <source>
        <strain evidence="1">Lindley</strain>
    </source>
</reference>
<evidence type="ECO:0000313" key="2">
    <source>
        <dbReference type="WBParaSite" id="GPLIN_000598200"/>
    </source>
</evidence>
<accession>A0A183BZE1</accession>
<reference evidence="1" key="1">
    <citation type="submission" date="2013-12" db="EMBL/GenBank/DDBJ databases">
        <authorList>
            <person name="Aslett M."/>
        </authorList>
    </citation>
    <scope>NUCLEOTIDE SEQUENCE [LARGE SCALE GENOMIC DNA]</scope>
    <source>
        <strain evidence="1">Lindley</strain>
    </source>
</reference>
<dbReference type="Proteomes" id="UP000050741">
    <property type="component" value="Unassembled WGS sequence"/>
</dbReference>
<protein>
    <submittedName>
        <fullName evidence="2">Uncharacterized protein</fullName>
    </submittedName>
</protein>
<dbReference type="WBParaSite" id="GPLIN_000598200">
    <property type="protein sequence ID" value="GPLIN_000598200"/>
    <property type="gene ID" value="GPLIN_000598200"/>
</dbReference>
<proteinExistence type="predicted"/>
<dbReference type="AlphaFoldDB" id="A0A183BZE1"/>
<sequence length="99" mass="11550">MKYLLSNQYVPGMGIVIASRDRVRITPLNRFHVDIEFKFLSDNDGIFILSLKIAHDHTEANVRSLWRSDVYKFTLDQMHCSVCYTKIDLSPPPTRYSEN</sequence>
<evidence type="ECO:0000313" key="1">
    <source>
        <dbReference type="Proteomes" id="UP000050741"/>
    </source>
</evidence>
<organism evidence="1 2">
    <name type="scientific">Globodera pallida</name>
    <name type="common">Potato cyst nematode worm</name>
    <name type="synonym">Heterodera pallida</name>
    <dbReference type="NCBI Taxonomy" id="36090"/>
    <lineage>
        <taxon>Eukaryota</taxon>
        <taxon>Metazoa</taxon>
        <taxon>Ecdysozoa</taxon>
        <taxon>Nematoda</taxon>
        <taxon>Chromadorea</taxon>
        <taxon>Rhabditida</taxon>
        <taxon>Tylenchina</taxon>
        <taxon>Tylenchomorpha</taxon>
        <taxon>Tylenchoidea</taxon>
        <taxon>Heteroderidae</taxon>
        <taxon>Heteroderinae</taxon>
        <taxon>Globodera</taxon>
    </lineage>
</organism>
<reference evidence="2" key="3">
    <citation type="submission" date="2016-06" db="UniProtKB">
        <authorList>
            <consortium name="WormBaseParasite"/>
        </authorList>
    </citation>
    <scope>IDENTIFICATION</scope>
</reference>
<name>A0A183BZE1_GLOPA</name>
<keyword evidence="1" id="KW-1185">Reference proteome</keyword>